<keyword evidence="7" id="KW-0234">DNA repair</keyword>
<reference evidence="9" key="1">
    <citation type="submission" date="2009-09" db="EMBL/GenBank/DDBJ databases">
        <authorList>
            <person name="Weinstock G."/>
            <person name="Sodergren E."/>
            <person name="Clifton S."/>
            <person name="Fulton L."/>
            <person name="Fulton B."/>
            <person name="Courtney L."/>
            <person name="Fronick C."/>
            <person name="Harrison M."/>
            <person name="Strong C."/>
            <person name="Farmer C."/>
            <person name="Delahaunty K."/>
            <person name="Markovic C."/>
            <person name="Hall O."/>
            <person name="Minx P."/>
            <person name="Tomlinson C."/>
            <person name="Mitreva M."/>
            <person name="Nelson J."/>
            <person name="Hou S."/>
            <person name="Wollam A."/>
            <person name="Pepin K.H."/>
            <person name="Johnson M."/>
            <person name="Bhonagiri V."/>
            <person name="Nash W.E."/>
            <person name="Warren W."/>
            <person name="Chinwalla A."/>
            <person name="Mardis E.R."/>
            <person name="Wilson R.K."/>
        </authorList>
    </citation>
    <scope>NUCLEOTIDE SEQUENCE [LARGE SCALE GENOMIC DNA]</scope>
    <source>
        <strain evidence="9">DSM 20583</strain>
    </source>
</reference>
<dbReference type="InterPro" id="IPR011604">
    <property type="entry name" value="PDDEXK-like_dom_sf"/>
</dbReference>
<dbReference type="GO" id="GO:0006281">
    <property type="term" value="P:DNA repair"/>
    <property type="evidence" value="ECO:0007669"/>
    <property type="project" value="UniProtKB-KW"/>
</dbReference>
<dbReference type="GO" id="GO:0016787">
    <property type="term" value="F:hydrolase activity"/>
    <property type="evidence" value="ECO:0007669"/>
    <property type="project" value="UniProtKB-KW"/>
</dbReference>
<gene>
    <name evidence="9" type="ORF">BLAHAN_05498</name>
</gene>
<dbReference type="Pfam" id="PF12705">
    <property type="entry name" value="PDDEXK_1"/>
    <property type="match status" value="1"/>
</dbReference>
<comment type="caution">
    <text evidence="9">The sequence shown here is derived from an EMBL/GenBank/DDBJ whole genome shotgun (WGS) entry which is preliminary data.</text>
</comment>
<evidence type="ECO:0000256" key="4">
    <source>
        <dbReference type="ARBA" id="ARBA00022806"/>
    </source>
</evidence>
<dbReference type="eggNOG" id="COG2887">
    <property type="taxonomic scope" value="Bacteria"/>
</dbReference>
<keyword evidence="1" id="KW-0547">Nucleotide-binding</keyword>
<evidence type="ECO:0000313" key="9">
    <source>
        <dbReference type="EMBL" id="EEX21870.1"/>
    </source>
</evidence>
<dbReference type="GO" id="GO:0003677">
    <property type="term" value="F:DNA binding"/>
    <property type="evidence" value="ECO:0007669"/>
    <property type="project" value="UniProtKB-KW"/>
</dbReference>
<organism evidence="9 10">
    <name type="scientific">Blautia hansenii DSM 20583</name>
    <dbReference type="NCBI Taxonomy" id="537007"/>
    <lineage>
        <taxon>Bacteria</taxon>
        <taxon>Bacillati</taxon>
        <taxon>Bacillota</taxon>
        <taxon>Clostridia</taxon>
        <taxon>Lachnospirales</taxon>
        <taxon>Lachnospiraceae</taxon>
        <taxon>Blautia</taxon>
    </lineage>
</organism>
<sequence>MLETILEKIRPVEDTDRGKLLTVSYSKLSLFENCAYRYKMKYIDGNYANSKTLALELGTILHKGLEIKGRNKIEGQDVDYDYIKTSVVEGCEEKTDKSTAFLPGTNDIKKRYMEDWMTKDENTGFNYNDKMEVYLNSVIQSRMENPEWNVFAVEDHFEFVYDNRCIVHGFIDRLDQNEDGEIKVIDYKSSKRVFRDADIKTPLQMVIYDIACVFKYGRLPMYHEYDFILLDKKQTTEDGVCSKGYLKRGLKKIDKLLSLIDEFEKSNIYKPSPTPLCYWCDFASKSHTPNADSRYGGLCVYHSLWKPDNKVFKVNKEWIPGEDAKPRRIF</sequence>
<keyword evidence="4" id="KW-0347">Helicase</keyword>
<evidence type="ECO:0000256" key="6">
    <source>
        <dbReference type="ARBA" id="ARBA00023125"/>
    </source>
</evidence>
<evidence type="ECO:0000256" key="7">
    <source>
        <dbReference type="ARBA" id="ARBA00023204"/>
    </source>
</evidence>
<dbReference type="GO" id="GO:0004386">
    <property type="term" value="F:helicase activity"/>
    <property type="evidence" value="ECO:0007669"/>
    <property type="project" value="UniProtKB-KW"/>
</dbReference>
<dbReference type="AlphaFoldDB" id="C9L7X5"/>
<dbReference type="HOGENOM" id="CLU_841081_0_0_9"/>
<dbReference type="InterPro" id="IPR011335">
    <property type="entry name" value="Restrct_endonuc-II-like"/>
</dbReference>
<dbReference type="STRING" id="537007.BLAHAN_05498"/>
<dbReference type="Proteomes" id="UP000003755">
    <property type="component" value="Unassembled WGS sequence"/>
</dbReference>
<proteinExistence type="predicted"/>
<protein>
    <recommendedName>
        <fullName evidence="8">PD-(D/E)XK endonuclease-like domain-containing protein</fullName>
    </recommendedName>
</protein>
<dbReference type="InterPro" id="IPR038726">
    <property type="entry name" value="PDDEXK_AddAB-type"/>
</dbReference>
<evidence type="ECO:0000256" key="2">
    <source>
        <dbReference type="ARBA" id="ARBA00022763"/>
    </source>
</evidence>
<keyword evidence="3" id="KW-0378">Hydrolase</keyword>
<keyword evidence="6" id="KW-0238">DNA-binding</keyword>
<name>C9L7X5_BLAHA</name>
<dbReference type="SUPFAM" id="SSF52980">
    <property type="entry name" value="Restriction endonuclease-like"/>
    <property type="match status" value="1"/>
</dbReference>
<dbReference type="KEGG" id="bhan:CGC63_09260"/>
<dbReference type="EMBL" id="ABYU02000016">
    <property type="protein sequence ID" value="EEX21870.1"/>
    <property type="molecule type" value="Genomic_DNA"/>
</dbReference>
<feature type="domain" description="PD-(D/E)XK endonuclease-like" evidence="8">
    <location>
        <begin position="22"/>
        <end position="283"/>
    </location>
</feature>
<keyword evidence="10" id="KW-1185">Reference proteome</keyword>
<evidence type="ECO:0000259" key="8">
    <source>
        <dbReference type="Pfam" id="PF12705"/>
    </source>
</evidence>
<evidence type="ECO:0000256" key="5">
    <source>
        <dbReference type="ARBA" id="ARBA00022840"/>
    </source>
</evidence>
<dbReference type="RefSeq" id="WP_003020733.1">
    <property type="nucleotide sequence ID" value="NZ_CP022413.2"/>
</dbReference>
<evidence type="ECO:0000256" key="3">
    <source>
        <dbReference type="ARBA" id="ARBA00022801"/>
    </source>
</evidence>
<keyword evidence="5" id="KW-0067">ATP-binding</keyword>
<keyword evidence="2" id="KW-0227">DNA damage</keyword>
<dbReference type="Gene3D" id="3.90.320.10">
    <property type="match status" value="1"/>
</dbReference>
<evidence type="ECO:0000256" key="1">
    <source>
        <dbReference type="ARBA" id="ARBA00022741"/>
    </source>
</evidence>
<accession>C9L7X5</accession>
<evidence type="ECO:0000313" key="10">
    <source>
        <dbReference type="Proteomes" id="UP000003755"/>
    </source>
</evidence>
<dbReference type="GO" id="GO:0005524">
    <property type="term" value="F:ATP binding"/>
    <property type="evidence" value="ECO:0007669"/>
    <property type="project" value="UniProtKB-KW"/>
</dbReference>